<keyword evidence="4" id="KW-1185">Reference proteome</keyword>
<accession>A0A507CGU9</accession>
<gene>
    <name evidence="3" type="ORF">SeMB42_g06964</name>
</gene>
<evidence type="ECO:0000256" key="1">
    <source>
        <dbReference type="SAM" id="MobiDB-lite"/>
    </source>
</evidence>
<organism evidence="3 4">
    <name type="scientific">Synchytrium endobioticum</name>
    <dbReference type="NCBI Taxonomy" id="286115"/>
    <lineage>
        <taxon>Eukaryota</taxon>
        <taxon>Fungi</taxon>
        <taxon>Fungi incertae sedis</taxon>
        <taxon>Chytridiomycota</taxon>
        <taxon>Chytridiomycota incertae sedis</taxon>
        <taxon>Chytridiomycetes</taxon>
        <taxon>Synchytriales</taxon>
        <taxon>Synchytriaceae</taxon>
        <taxon>Synchytrium</taxon>
    </lineage>
</organism>
<evidence type="ECO:0000256" key="2">
    <source>
        <dbReference type="SAM" id="SignalP"/>
    </source>
</evidence>
<protein>
    <submittedName>
        <fullName evidence="3">Uncharacterized protein</fullName>
    </submittedName>
</protein>
<comment type="caution">
    <text evidence="3">The sequence shown here is derived from an EMBL/GenBank/DDBJ whole genome shotgun (WGS) entry which is preliminary data.</text>
</comment>
<evidence type="ECO:0000313" key="3">
    <source>
        <dbReference type="EMBL" id="TPX37286.1"/>
    </source>
</evidence>
<keyword evidence="2" id="KW-0732">Signal</keyword>
<feature type="region of interest" description="Disordered" evidence="1">
    <location>
        <begin position="540"/>
        <end position="629"/>
    </location>
</feature>
<dbReference type="AlphaFoldDB" id="A0A507CGU9"/>
<dbReference type="EMBL" id="QEAN01000436">
    <property type="protein sequence ID" value="TPX37286.1"/>
    <property type="molecule type" value="Genomic_DNA"/>
</dbReference>
<reference evidence="3 4" key="1">
    <citation type="journal article" date="2019" name="Sci. Rep.">
        <title>Comparative genomics of chytrid fungi reveal insights into the obligate biotrophic and pathogenic lifestyle of Synchytrium endobioticum.</title>
        <authorList>
            <person name="van de Vossenberg B.T.L.H."/>
            <person name="Warris S."/>
            <person name="Nguyen H.D.T."/>
            <person name="van Gent-Pelzer M.P.E."/>
            <person name="Joly D.L."/>
            <person name="van de Geest H.C."/>
            <person name="Bonants P.J.M."/>
            <person name="Smith D.S."/>
            <person name="Levesque C.A."/>
            <person name="van der Lee T.A.J."/>
        </authorList>
    </citation>
    <scope>NUCLEOTIDE SEQUENCE [LARGE SCALE GENOMIC DNA]</scope>
    <source>
        <strain evidence="3 4">MB42</strain>
    </source>
</reference>
<name>A0A507CGU9_9FUNG</name>
<feature type="signal peptide" evidence="2">
    <location>
        <begin position="1"/>
        <end position="19"/>
    </location>
</feature>
<feature type="compositionally biased region" description="Basic and acidic residues" evidence="1">
    <location>
        <begin position="548"/>
        <end position="566"/>
    </location>
</feature>
<feature type="chain" id="PRO_5021330966" evidence="2">
    <location>
        <begin position="20"/>
        <end position="629"/>
    </location>
</feature>
<dbReference type="Proteomes" id="UP000317494">
    <property type="component" value="Unassembled WGS sequence"/>
</dbReference>
<proteinExistence type="predicted"/>
<dbReference type="VEuPathDB" id="FungiDB:SeMB42_g06964"/>
<sequence>MLPLIAGIVLLPLLGVALMRRRTSPNRKMDYAITTVPQPLRLVLQPEYRLVRGLDGNLRFANEKPDTAPPDILDAVARGLNYATGHGRAVTSSINKISTTSQQSTLRTAGVMVKAVNINLVIFLAALIISIETAPEWDDHAIMEATAELLERARAVVRHRERDVNTLFQVDNPADVKSDIRKWITNAVSKAFPRSSPFTEQELLQELNESMLKPQLRFTRAYHSLVFEKLKTLFLKIQHIMKEQQNTERLNTGLICVAPHLLWRHDLERTWRERIKDLCSVSEPGFHRLREAILPEYDWEPVRNIVLPNLVDELARGQFPICNTKRILECYHMRVLSVIYHRMWIIAQGLPLNAQTDLNPTSYVVETIAKIRSGSRPFPFKEEQLLDNPNASMPPDQLQLTRAYHCVVFEDLKTFFETISFHFGAHENKEQFEQALAEVGRALQMHQNLESQYEEILESIENKGIVGHEMLTLPEYDWPRLDRIIRMQSAPEDQNYAYNYEPISDHGFGCGLEASTSQPRPQPVLIDFLGVKDMTREATPELAPRWGHSHDDRDPHTDNRFGNEQHRHPRDHVGLVGGSSMHPDASAGNIWRPCDSSLHGHQSTSNIGVADSPRPYTRFKMSGEYLDPT</sequence>
<evidence type="ECO:0000313" key="4">
    <source>
        <dbReference type="Proteomes" id="UP000317494"/>
    </source>
</evidence>